<organism evidence="1 2">
    <name type="scientific">Bifidobacterium breve DSM 20213 = JCM 1192</name>
    <dbReference type="NCBI Taxonomy" id="518634"/>
    <lineage>
        <taxon>Bacteria</taxon>
        <taxon>Bacillati</taxon>
        <taxon>Actinomycetota</taxon>
        <taxon>Actinomycetes</taxon>
        <taxon>Bifidobacteriales</taxon>
        <taxon>Bifidobacteriaceae</taxon>
        <taxon>Bifidobacterium</taxon>
    </lineage>
</organism>
<dbReference type="AlphaFoldDB" id="D4BRS6"/>
<reference evidence="1 2" key="1">
    <citation type="submission" date="2010-02" db="EMBL/GenBank/DDBJ databases">
        <authorList>
            <person name="Weinstock G."/>
            <person name="Sodergren E."/>
            <person name="Clifton S."/>
            <person name="Fulton L."/>
            <person name="Fulton B."/>
            <person name="Courtney L."/>
            <person name="Fronick C."/>
            <person name="Harrison M."/>
            <person name="Strong C."/>
            <person name="Farmer C."/>
            <person name="Delahaunty K."/>
            <person name="Markovic C."/>
            <person name="Hall O."/>
            <person name="Minx P."/>
            <person name="Tomlinson C."/>
            <person name="Mitreva M."/>
            <person name="Nelson J."/>
            <person name="Hou S."/>
            <person name="Wollam A."/>
            <person name="Pepin K.H."/>
            <person name="Johnson M."/>
            <person name="Bhonagiri V."/>
            <person name="Zhang X."/>
            <person name="Suruliraj S."/>
            <person name="Warren W."/>
            <person name="Chinwalla A."/>
            <person name="Mardis E.R."/>
            <person name="Wilson R.K."/>
        </authorList>
    </citation>
    <scope>NUCLEOTIDE SEQUENCE [LARGE SCALE GENOMIC DNA]</scope>
    <source>
        <strain evidence="1 2">DSM 20213</strain>
    </source>
</reference>
<accession>D4BRS6</accession>
<comment type="caution">
    <text evidence="1">The sequence shown here is derived from an EMBL/GenBank/DDBJ whole genome shotgun (WGS) entry which is preliminary data.</text>
</comment>
<dbReference type="HOGENOM" id="CLU_115286_0_0_11"/>
<evidence type="ECO:0000313" key="1">
    <source>
        <dbReference type="EMBL" id="EFE88139.1"/>
    </source>
</evidence>
<keyword evidence="2" id="KW-1185">Reference proteome</keyword>
<name>D4BRS6_BIFBR</name>
<dbReference type="PATRIC" id="fig|518634.7.peg.1752"/>
<protein>
    <submittedName>
        <fullName evidence="1">Uncharacterized protein</fullName>
    </submittedName>
</protein>
<dbReference type="EMBL" id="ACCG02000016">
    <property type="protein sequence ID" value="EFE88139.1"/>
    <property type="molecule type" value="Genomic_DNA"/>
</dbReference>
<gene>
    <name evidence="1" type="ORF">BIFBRE_04817</name>
</gene>
<proteinExistence type="predicted"/>
<dbReference type="Proteomes" id="UP000003191">
    <property type="component" value="Unassembled WGS sequence"/>
</dbReference>
<evidence type="ECO:0000313" key="2">
    <source>
        <dbReference type="Proteomes" id="UP000003191"/>
    </source>
</evidence>
<sequence>MLIIPATKEKALGTVPESQGQTENQLDSPCTSILQGVEGKTLEEMGYQNAQAVYDISRTGRLAKKRGENLTVYAMAQLVLGYMAINTYDWDREHNQPPEKLRKVNAPCRYYTLGWRAIADAYGMILLTPEQAMSDNADGEMEKRENTIRKNISNAWVFLQERGVIKKLEPASLGKNAGFLLLLGDDEENRAVERWARQCLGLPMIW</sequence>